<reference evidence="2 3" key="1">
    <citation type="journal article" date="2024" name="Ann. Entomol. Soc. Am.">
        <title>Genomic analyses of the southern and eastern yellowjacket wasps (Hymenoptera: Vespidae) reveal evolutionary signatures of social life.</title>
        <authorList>
            <person name="Catto M.A."/>
            <person name="Caine P.B."/>
            <person name="Orr S.E."/>
            <person name="Hunt B.G."/>
            <person name="Goodisman M.A.D."/>
        </authorList>
    </citation>
    <scope>NUCLEOTIDE SEQUENCE [LARGE SCALE GENOMIC DNA]</scope>
    <source>
        <strain evidence="2">233</strain>
        <tissue evidence="2">Head and thorax</tissue>
    </source>
</reference>
<keyword evidence="3" id="KW-1185">Reference proteome</keyword>
<accession>A0ABD2AQU8</accession>
<sequence length="235" mass="27095">MYRVILFITLTCLVFNISGKLIEEKDPRMELTMKEEEDTTKSLQVISRSSIIDDSPTNNHSSKNVSLNTKTDLCSSVKDQRRCLVSVLSKIAKIQVDDNRDSRTWRKSLIKNLFDKKNQKYQSNYETKKEHESGLSSDQTRGNCRCNVIQDVYVPEAGKKLPAYACKLHDKIFVLTSERFLEDRRSYFDINVDEETSQHLIVATSKSSKTVHAKKLPVTLVLKNGEDNYRIRKKP</sequence>
<proteinExistence type="predicted"/>
<evidence type="ECO:0000256" key="1">
    <source>
        <dbReference type="SAM" id="SignalP"/>
    </source>
</evidence>
<gene>
    <name evidence="2" type="ORF">V1478_009540</name>
</gene>
<evidence type="ECO:0000313" key="3">
    <source>
        <dbReference type="Proteomes" id="UP001607302"/>
    </source>
</evidence>
<dbReference type="EMBL" id="JAUDFV010000141">
    <property type="protein sequence ID" value="KAL2722677.1"/>
    <property type="molecule type" value="Genomic_DNA"/>
</dbReference>
<organism evidence="2 3">
    <name type="scientific">Vespula squamosa</name>
    <name type="common">Southern yellow jacket</name>
    <name type="synonym">Wasp</name>
    <dbReference type="NCBI Taxonomy" id="30214"/>
    <lineage>
        <taxon>Eukaryota</taxon>
        <taxon>Metazoa</taxon>
        <taxon>Ecdysozoa</taxon>
        <taxon>Arthropoda</taxon>
        <taxon>Hexapoda</taxon>
        <taxon>Insecta</taxon>
        <taxon>Pterygota</taxon>
        <taxon>Neoptera</taxon>
        <taxon>Endopterygota</taxon>
        <taxon>Hymenoptera</taxon>
        <taxon>Apocrita</taxon>
        <taxon>Aculeata</taxon>
        <taxon>Vespoidea</taxon>
        <taxon>Vespidae</taxon>
        <taxon>Vespinae</taxon>
        <taxon>Vespula</taxon>
    </lineage>
</organism>
<comment type="caution">
    <text evidence="2">The sequence shown here is derived from an EMBL/GenBank/DDBJ whole genome shotgun (WGS) entry which is preliminary data.</text>
</comment>
<evidence type="ECO:0000313" key="2">
    <source>
        <dbReference type="EMBL" id="KAL2722677.1"/>
    </source>
</evidence>
<dbReference type="Proteomes" id="UP001607302">
    <property type="component" value="Unassembled WGS sequence"/>
</dbReference>
<dbReference type="AlphaFoldDB" id="A0ABD2AQU8"/>
<name>A0ABD2AQU8_VESSQ</name>
<keyword evidence="1" id="KW-0732">Signal</keyword>
<feature type="signal peptide" evidence="1">
    <location>
        <begin position="1"/>
        <end position="19"/>
    </location>
</feature>
<feature type="chain" id="PRO_5044832092" evidence="1">
    <location>
        <begin position="20"/>
        <end position="235"/>
    </location>
</feature>
<protein>
    <submittedName>
        <fullName evidence="2">Uncharacterized protein</fullName>
    </submittedName>
</protein>